<dbReference type="PROSITE" id="PS50052">
    <property type="entry name" value="GUANYLATE_KINASE_2"/>
    <property type="match status" value="1"/>
</dbReference>
<evidence type="ECO:0000256" key="6">
    <source>
        <dbReference type="ARBA" id="ARBA00022777"/>
    </source>
</evidence>
<feature type="domain" description="Guanylate kinase-like" evidence="10">
    <location>
        <begin position="15"/>
        <end position="193"/>
    </location>
</feature>
<dbReference type="EMBL" id="LBNQ01000040">
    <property type="protein sequence ID" value="KKW67047.1"/>
    <property type="molecule type" value="Genomic_DNA"/>
</dbReference>
<comment type="caution">
    <text evidence="11">The sequence shown here is derived from an EMBL/GenBank/DDBJ whole genome shotgun (WGS) entry which is preliminary data.</text>
</comment>
<keyword evidence="9" id="KW-0963">Cytoplasm</keyword>
<dbReference type="PANTHER" id="PTHR23117">
    <property type="entry name" value="GUANYLATE KINASE-RELATED"/>
    <property type="match status" value="1"/>
</dbReference>
<dbReference type="SUPFAM" id="SSF52540">
    <property type="entry name" value="P-loop containing nucleoside triphosphate hydrolases"/>
    <property type="match status" value="1"/>
</dbReference>
<dbReference type="InterPro" id="IPR020590">
    <property type="entry name" value="Guanylate_kinase_CS"/>
</dbReference>
<comment type="function">
    <text evidence="9">Essential for recycling GMP and indirectly, cGMP.</text>
</comment>
<reference evidence="11 12" key="1">
    <citation type="submission" date="2015-05" db="EMBL/GenBank/DDBJ databases">
        <title>Draft genome sequence of Lampropedia sp. CT6, isolated from the microbial mat of a hot water spring, located at Manikaran, India.</title>
        <authorList>
            <person name="Tripathi C."/>
            <person name="Rani P."/>
            <person name="Mahato N.K."/>
            <person name="Lal R."/>
        </authorList>
    </citation>
    <scope>NUCLEOTIDE SEQUENCE [LARGE SCALE GENOMIC DNA]</scope>
    <source>
        <strain evidence="11 12">CT6</strain>
    </source>
</reference>
<dbReference type="FunFam" id="3.30.63.10:FF:000002">
    <property type="entry name" value="Guanylate kinase 1"/>
    <property type="match status" value="1"/>
</dbReference>
<dbReference type="InterPro" id="IPR008145">
    <property type="entry name" value="GK/Ca_channel_bsu"/>
</dbReference>
<dbReference type="RefSeq" id="WP_046742713.1">
    <property type="nucleotide sequence ID" value="NZ_LBNQ01000040.1"/>
</dbReference>
<feature type="binding site" evidence="9">
    <location>
        <begin position="22"/>
        <end position="29"/>
    </location>
    <ligand>
        <name>ATP</name>
        <dbReference type="ChEBI" id="CHEBI:30616"/>
    </ligand>
</feature>
<evidence type="ECO:0000256" key="2">
    <source>
        <dbReference type="ARBA" id="ARBA00012961"/>
    </source>
</evidence>
<keyword evidence="5 9" id="KW-0547">Nucleotide-binding</keyword>
<dbReference type="PROSITE" id="PS00856">
    <property type="entry name" value="GUANYLATE_KINASE_1"/>
    <property type="match status" value="1"/>
</dbReference>
<evidence type="ECO:0000256" key="3">
    <source>
        <dbReference type="ARBA" id="ARBA00016296"/>
    </source>
</evidence>
<gene>
    <name evidence="9" type="primary">gmk</name>
    <name evidence="11" type="ORF">AAV94_13095</name>
</gene>
<dbReference type="AlphaFoldDB" id="A0A0U1PX89"/>
<dbReference type="GO" id="GO:0005829">
    <property type="term" value="C:cytosol"/>
    <property type="evidence" value="ECO:0007669"/>
    <property type="project" value="TreeGrafter"/>
</dbReference>
<protein>
    <recommendedName>
        <fullName evidence="3 9">Guanylate kinase</fullName>
        <ecNumber evidence="2 9">2.7.4.8</ecNumber>
    </recommendedName>
    <alternativeName>
        <fullName evidence="8 9">GMP kinase</fullName>
    </alternativeName>
</protein>
<evidence type="ECO:0000313" key="12">
    <source>
        <dbReference type="Proteomes" id="UP000050580"/>
    </source>
</evidence>
<evidence type="ECO:0000256" key="5">
    <source>
        <dbReference type="ARBA" id="ARBA00022741"/>
    </source>
</evidence>
<evidence type="ECO:0000259" key="10">
    <source>
        <dbReference type="PROSITE" id="PS50052"/>
    </source>
</evidence>
<evidence type="ECO:0000313" key="11">
    <source>
        <dbReference type="EMBL" id="KKW67047.1"/>
    </source>
</evidence>
<dbReference type="Gene3D" id="3.40.50.300">
    <property type="entry name" value="P-loop containing nucleotide triphosphate hydrolases"/>
    <property type="match status" value="1"/>
</dbReference>
<dbReference type="SMART" id="SM00072">
    <property type="entry name" value="GuKc"/>
    <property type="match status" value="1"/>
</dbReference>
<keyword evidence="6 9" id="KW-0418">Kinase</keyword>
<comment type="similarity">
    <text evidence="1 9">Belongs to the guanylate kinase family.</text>
</comment>
<dbReference type="OrthoDB" id="9808150at2"/>
<proteinExistence type="inferred from homology"/>
<dbReference type="InterPro" id="IPR027417">
    <property type="entry name" value="P-loop_NTPase"/>
</dbReference>
<organism evidence="11 12">
    <name type="scientific">Lampropedia cohaerens</name>
    <dbReference type="NCBI Taxonomy" id="1610491"/>
    <lineage>
        <taxon>Bacteria</taxon>
        <taxon>Pseudomonadati</taxon>
        <taxon>Pseudomonadota</taxon>
        <taxon>Betaproteobacteria</taxon>
        <taxon>Burkholderiales</taxon>
        <taxon>Comamonadaceae</taxon>
        <taxon>Lampropedia</taxon>
    </lineage>
</organism>
<accession>A0A0U1PX89</accession>
<dbReference type="EC" id="2.7.4.8" evidence="2 9"/>
<dbReference type="STRING" id="1610491.AAV94_13095"/>
<name>A0A0U1PX89_9BURK</name>
<keyword evidence="12" id="KW-1185">Reference proteome</keyword>
<dbReference type="InterPro" id="IPR017665">
    <property type="entry name" value="Guanylate_kinase"/>
</dbReference>
<dbReference type="InterPro" id="IPR008144">
    <property type="entry name" value="Guanylate_kin-like_dom"/>
</dbReference>
<evidence type="ECO:0000256" key="9">
    <source>
        <dbReference type="HAMAP-Rule" id="MF_00328"/>
    </source>
</evidence>
<comment type="catalytic activity">
    <reaction evidence="9">
        <text>GMP + ATP = GDP + ADP</text>
        <dbReference type="Rhea" id="RHEA:20780"/>
        <dbReference type="ChEBI" id="CHEBI:30616"/>
        <dbReference type="ChEBI" id="CHEBI:58115"/>
        <dbReference type="ChEBI" id="CHEBI:58189"/>
        <dbReference type="ChEBI" id="CHEBI:456216"/>
        <dbReference type="EC" id="2.7.4.8"/>
    </reaction>
</comment>
<dbReference type="PATRIC" id="fig|1610491.3.peg.2783"/>
<sequence>MRDSLVSAGEADYPGNLFVVAAPSGAGKSSLVKALLELDTRVAPTVSHTTRAPRGQEKHGREYFFISDAEFDDMVANDAFLEWANVHGNRYGTAKRAVADRIAQGGDVVLEIDFQGAMQVRRVFSNAVLIFILPPSLEELRARLERRGEDRPDVIDLRMRNASVEMAQAEKFDFVIINEVFERALFDLKSIVQAQRLRYAAQRRARRDVFAALGIA</sequence>
<keyword evidence="4 9" id="KW-0808">Transferase</keyword>
<evidence type="ECO:0000256" key="8">
    <source>
        <dbReference type="ARBA" id="ARBA00030128"/>
    </source>
</evidence>
<evidence type="ECO:0000256" key="4">
    <source>
        <dbReference type="ARBA" id="ARBA00022679"/>
    </source>
</evidence>
<dbReference type="PANTHER" id="PTHR23117:SF13">
    <property type="entry name" value="GUANYLATE KINASE"/>
    <property type="match status" value="1"/>
</dbReference>
<dbReference type="Gene3D" id="3.30.63.10">
    <property type="entry name" value="Guanylate Kinase phosphate binding domain"/>
    <property type="match status" value="1"/>
</dbReference>
<dbReference type="GO" id="GO:0005524">
    <property type="term" value="F:ATP binding"/>
    <property type="evidence" value="ECO:0007669"/>
    <property type="project" value="UniProtKB-UniRule"/>
</dbReference>
<dbReference type="CDD" id="cd00071">
    <property type="entry name" value="GMPK"/>
    <property type="match status" value="1"/>
</dbReference>
<keyword evidence="7 9" id="KW-0067">ATP-binding</keyword>
<dbReference type="HAMAP" id="MF_00328">
    <property type="entry name" value="Guanylate_kinase"/>
    <property type="match status" value="1"/>
</dbReference>
<dbReference type="Proteomes" id="UP000050580">
    <property type="component" value="Unassembled WGS sequence"/>
</dbReference>
<dbReference type="Pfam" id="PF00625">
    <property type="entry name" value="Guanylate_kin"/>
    <property type="match status" value="1"/>
</dbReference>
<evidence type="ECO:0000256" key="7">
    <source>
        <dbReference type="ARBA" id="ARBA00022840"/>
    </source>
</evidence>
<dbReference type="NCBIfam" id="TIGR03263">
    <property type="entry name" value="guanyl_kin"/>
    <property type="match status" value="1"/>
</dbReference>
<comment type="subcellular location">
    <subcellularLocation>
        <location evidence="9">Cytoplasm</location>
    </subcellularLocation>
</comment>
<dbReference type="GO" id="GO:0004385">
    <property type="term" value="F:GMP kinase activity"/>
    <property type="evidence" value="ECO:0007669"/>
    <property type="project" value="UniProtKB-UniRule"/>
</dbReference>
<evidence type="ECO:0000256" key="1">
    <source>
        <dbReference type="ARBA" id="ARBA00005790"/>
    </source>
</evidence>